<feature type="domain" description="N-acetyltransferase" evidence="4">
    <location>
        <begin position="12"/>
        <end position="172"/>
    </location>
</feature>
<organism evidence="5 6">
    <name type="scientific">Natronobacterium gregoryi</name>
    <dbReference type="NCBI Taxonomy" id="44930"/>
    <lineage>
        <taxon>Archaea</taxon>
        <taxon>Methanobacteriati</taxon>
        <taxon>Methanobacteriota</taxon>
        <taxon>Stenosarchaea group</taxon>
        <taxon>Halobacteria</taxon>
        <taxon>Halobacteriales</taxon>
        <taxon>Natrialbaceae</taxon>
        <taxon>Natronobacterium</taxon>
    </lineage>
</organism>
<dbReference type="PROSITE" id="PS51186">
    <property type="entry name" value="GNAT"/>
    <property type="match status" value="1"/>
</dbReference>
<dbReference type="CDD" id="cd04301">
    <property type="entry name" value="NAT_SF"/>
    <property type="match status" value="1"/>
</dbReference>
<reference evidence="5 6" key="1">
    <citation type="submission" date="2016-10" db="EMBL/GenBank/DDBJ databases">
        <authorList>
            <person name="de Groot N.N."/>
        </authorList>
    </citation>
    <scope>NUCLEOTIDE SEQUENCE [LARGE SCALE GENOMIC DNA]</scope>
    <source>
        <strain evidence="5 6">SP2</strain>
    </source>
</reference>
<sequence>MPGSIFLEGDSIELRTIEESDLEFLQDGINDPRIRVPLGRAKPINRAQEREFFEEEVCGDDAIHLLIAADGEPVGAIGLDPIERYRQWGEIGYWIAPDFHGHGYGSDALSTTIEYAFTQLGLHKLAARVYEFNEPSMELLESVGFRREGVHRKDAFVDGEYKDTYWYGLLEDEWRENDP</sequence>
<keyword evidence="2" id="KW-0012">Acyltransferase</keyword>
<dbReference type="GO" id="GO:0016747">
    <property type="term" value="F:acyltransferase activity, transferring groups other than amino-acyl groups"/>
    <property type="evidence" value="ECO:0007669"/>
    <property type="project" value="InterPro"/>
</dbReference>
<dbReference type="RefSeq" id="WP_005578521.1">
    <property type="nucleotide sequence ID" value="NZ_FORO01000003.1"/>
</dbReference>
<dbReference type="EMBL" id="FORO01000003">
    <property type="protein sequence ID" value="SFI65774.1"/>
    <property type="molecule type" value="Genomic_DNA"/>
</dbReference>
<evidence type="ECO:0000313" key="6">
    <source>
        <dbReference type="Proteomes" id="UP000182829"/>
    </source>
</evidence>
<dbReference type="InterPro" id="IPR051531">
    <property type="entry name" value="N-acetyltransferase"/>
</dbReference>
<evidence type="ECO:0000256" key="3">
    <source>
        <dbReference type="ARBA" id="ARBA00038502"/>
    </source>
</evidence>
<evidence type="ECO:0000256" key="2">
    <source>
        <dbReference type="ARBA" id="ARBA00023315"/>
    </source>
</evidence>
<dbReference type="PANTHER" id="PTHR43792">
    <property type="entry name" value="GNAT FAMILY, PUTATIVE (AFU_ORTHOLOGUE AFUA_3G00765)-RELATED-RELATED"/>
    <property type="match status" value="1"/>
</dbReference>
<dbReference type="Pfam" id="PF13302">
    <property type="entry name" value="Acetyltransf_3"/>
    <property type="match status" value="1"/>
</dbReference>
<proteinExistence type="inferred from homology"/>
<dbReference type="SUPFAM" id="SSF55729">
    <property type="entry name" value="Acyl-CoA N-acyltransferases (Nat)"/>
    <property type="match status" value="1"/>
</dbReference>
<dbReference type="OMA" id="WINWQAR"/>
<dbReference type="Gene3D" id="3.40.630.30">
    <property type="match status" value="1"/>
</dbReference>
<evidence type="ECO:0000256" key="1">
    <source>
        <dbReference type="ARBA" id="ARBA00022679"/>
    </source>
</evidence>
<dbReference type="InterPro" id="IPR000182">
    <property type="entry name" value="GNAT_dom"/>
</dbReference>
<dbReference type="AlphaFoldDB" id="A0A1I3K037"/>
<accession>A0A1I3K037</accession>
<dbReference type="InterPro" id="IPR016181">
    <property type="entry name" value="Acyl_CoA_acyltransferase"/>
</dbReference>
<gene>
    <name evidence="5" type="ORF">SAMN05443661_10316</name>
</gene>
<comment type="similarity">
    <text evidence="3">Belongs to the acetyltransferase family. RimJ subfamily.</text>
</comment>
<protein>
    <submittedName>
        <fullName evidence="5">Protein N-acetyltransferase, RimJ/RimL family</fullName>
    </submittedName>
</protein>
<dbReference type="Proteomes" id="UP000182829">
    <property type="component" value="Unassembled WGS sequence"/>
</dbReference>
<evidence type="ECO:0000313" key="5">
    <source>
        <dbReference type="EMBL" id="SFI65774.1"/>
    </source>
</evidence>
<keyword evidence="1 5" id="KW-0808">Transferase</keyword>
<name>A0A1I3K037_9EURY</name>
<dbReference type="GeneID" id="14208814"/>
<evidence type="ECO:0000259" key="4">
    <source>
        <dbReference type="PROSITE" id="PS51186"/>
    </source>
</evidence>
<dbReference type="OrthoDB" id="120213at2157"/>
<dbReference type="PANTHER" id="PTHR43792:SF8">
    <property type="entry name" value="[RIBOSOMAL PROTEIN US5]-ALANINE N-ACETYLTRANSFERASE"/>
    <property type="match status" value="1"/>
</dbReference>